<protein>
    <recommendedName>
        <fullName evidence="3">Tetratricopeptide repeat protein</fullName>
    </recommendedName>
</protein>
<evidence type="ECO:0008006" key="3">
    <source>
        <dbReference type="Google" id="ProtNLM"/>
    </source>
</evidence>
<accession>A0A8J7TN59</accession>
<dbReference type="Proteomes" id="UP000664277">
    <property type="component" value="Unassembled WGS sequence"/>
</dbReference>
<reference evidence="1" key="1">
    <citation type="submission" date="2021-02" db="EMBL/GenBank/DDBJ databases">
        <title>Genome-Resolved Metagenomics of a Microbial Community Performing Photosynthetic Biological Nutrient Removal.</title>
        <authorList>
            <person name="Mcdaniel E.A."/>
        </authorList>
    </citation>
    <scope>NUCLEOTIDE SEQUENCE</scope>
    <source>
        <strain evidence="1">UWPOB_OBS1</strain>
    </source>
</reference>
<gene>
    <name evidence="1" type="ORF">J0M35_21085</name>
</gene>
<evidence type="ECO:0000313" key="2">
    <source>
        <dbReference type="Proteomes" id="UP000664277"/>
    </source>
</evidence>
<dbReference type="EMBL" id="JAFLCK010000061">
    <property type="protein sequence ID" value="MBN8662875.1"/>
    <property type="molecule type" value="Genomic_DNA"/>
</dbReference>
<evidence type="ECO:0000313" key="1">
    <source>
        <dbReference type="EMBL" id="MBN8662875.1"/>
    </source>
</evidence>
<dbReference type="InterPro" id="IPR011990">
    <property type="entry name" value="TPR-like_helical_dom_sf"/>
</dbReference>
<comment type="caution">
    <text evidence="1">The sequence shown here is derived from an EMBL/GenBank/DDBJ whole genome shotgun (WGS) entry which is preliminary data.</text>
</comment>
<sequence>MRKETTSTLFGEDYENLEQGRVLPAVEAEELERTVKADPWNFAARLKLIGFYRKLPSRATARALHLLWMIEHYPERYAWRQRALMAIDKEQYPAEFASARESWLRQVSINPSNPDVLGNAGLFLINGEFDFGKKLLSAACDLDEGDDFWPGELSIFCFVQAQSEQQNMRSQEFEDSLKFGEQFLARYGSEGGRRTCAIRERALIRCAQSALFLDKIELAEHYANEAIQLIQSWNIKPKRGLSVLGLTALRRGELEVAQRVLLNSNNQYTPDLLDLKLANELINHGEVSTVLSYLKCCQDLGLWQDRNLNRWIAALSQNELHVLS</sequence>
<organism evidence="1 2">
    <name type="scientific">Candidatus Obscuribacter phosphatis</name>
    <dbReference type="NCBI Taxonomy" id="1906157"/>
    <lineage>
        <taxon>Bacteria</taxon>
        <taxon>Bacillati</taxon>
        <taxon>Candidatus Melainabacteria</taxon>
        <taxon>Candidatus Obscuribacterales</taxon>
        <taxon>Candidatus Obscuribacteraceae</taxon>
        <taxon>Candidatus Obscuribacter</taxon>
    </lineage>
</organism>
<dbReference type="Gene3D" id="1.25.40.10">
    <property type="entry name" value="Tetratricopeptide repeat domain"/>
    <property type="match status" value="1"/>
</dbReference>
<name>A0A8J7TN59_9BACT</name>
<dbReference type="AlphaFoldDB" id="A0A8J7TN59"/>
<proteinExistence type="predicted"/>